<name>A0ABQ7EAD2_BRACR</name>
<evidence type="ECO:0000256" key="10">
    <source>
        <dbReference type="ARBA" id="ARBA00023315"/>
    </source>
</evidence>
<reference evidence="14 15" key="1">
    <citation type="journal article" date="2020" name="BMC Genomics">
        <title>Intraspecific diversification of the crop wild relative Brassica cretica Lam. using demographic model selection.</title>
        <authorList>
            <person name="Kioukis A."/>
            <person name="Michalopoulou V.A."/>
            <person name="Briers L."/>
            <person name="Pirintsos S."/>
            <person name="Studholme D.J."/>
            <person name="Pavlidis P."/>
            <person name="Sarris P.F."/>
        </authorList>
    </citation>
    <scope>NUCLEOTIDE SEQUENCE [LARGE SCALE GENOMIC DNA]</scope>
    <source>
        <strain evidence="15">cv. PFS-1207/04</strain>
    </source>
</reference>
<dbReference type="InterPro" id="IPR007130">
    <property type="entry name" value="DAGAT"/>
</dbReference>
<feature type="region of interest" description="Disordered" evidence="13">
    <location>
        <begin position="1"/>
        <end position="45"/>
    </location>
</feature>
<sequence length="454" mass="51492">MQNWRTAPVSEAKRRRKIHNPKQQQPLTPLPPRIGKKASSGTKPDRVYAVSHQTEMFSSDSSEYRALRRSYLLLEEDSFALERELKEVEDEVKALEDEKVELLDKLVVMEELEIERSTYSPSSSLVCEADKPKNQPDMGKVRDFGAEDHIPSNIFHAVTAISICLSAIYLNLALVLISLFFLPPSLSLLVLGLLSLFIIIPIDDRSKYGLKLARYICKHAASYFPVTLHVEDYEAFKPDRSYVFGYEPHSVWPFGAVALVDLAGFMPLPNIKLLASNAIFYTPFLRHMWAWLGLASASRKSFSSLLESGYSCILVPGGVRETFHLQHDVENVFLSSRRGFVRIAMEQGAPLVPVFCFGQSRAYKWWKPDCDLYFKLARAIRFTPICFWGVFGSPIPYRHPIHVVVGKPIPVTKSLQPTDEEIDELHGQFVEALKDLFERHKAGAGYSDLQLNIL</sequence>
<keyword evidence="6 11" id="KW-0256">Endoplasmic reticulum</keyword>
<keyword evidence="10" id="KW-0012">Acyltransferase</keyword>
<comment type="caution">
    <text evidence="14">The sequence shown here is derived from an EMBL/GenBank/DDBJ whole genome shotgun (WGS) entry which is preliminary data.</text>
</comment>
<evidence type="ECO:0000256" key="12">
    <source>
        <dbReference type="SAM" id="Coils"/>
    </source>
</evidence>
<dbReference type="Proteomes" id="UP000266723">
    <property type="component" value="Unassembled WGS sequence"/>
</dbReference>
<evidence type="ECO:0000256" key="13">
    <source>
        <dbReference type="SAM" id="MobiDB-lite"/>
    </source>
</evidence>
<evidence type="ECO:0000313" key="15">
    <source>
        <dbReference type="Proteomes" id="UP000266723"/>
    </source>
</evidence>
<evidence type="ECO:0000313" key="14">
    <source>
        <dbReference type="EMBL" id="KAF3593214.1"/>
    </source>
</evidence>
<comment type="subcellular location">
    <subcellularLocation>
        <location evidence="1 11">Endoplasmic reticulum membrane</location>
        <topology evidence="1 11">Multi-pass membrane protein</topology>
    </subcellularLocation>
</comment>
<organism evidence="14 15">
    <name type="scientific">Brassica cretica</name>
    <name type="common">Mustard</name>
    <dbReference type="NCBI Taxonomy" id="69181"/>
    <lineage>
        <taxon>Eukaryota</taxon>
        <taxon>Viridiplantae</taxon>
        <taxon>Streptophyta</taxon>
        <taxon>Embryophyta</taxon>
        <taxon>Tracheophyta</taxon>
        <taxon>Spermatophyta</taxon>
        <taxon>Magnoliopsida</taxon>
        <taxon>eudicotyledons</taxon>
        <taxon>Gunneridae</taxon>
        <taxon>Pentapetalae</taxon>
        <taxon>rosids</taxon>
        <taxon>malvids</taxon>
        <taxon>Brassicales</taxon>
        <taxon>Brassicaceae</taxon>
        <taxon>Brassiceae</taxon>
        <taxon>Brassica</taxon>
    </lineage>
</organism>
<keyword evidence="4 11" id="KW-0808">Transferase</keyword>
<feature type="coiled-coil region" evidence="12">
    <location>
        <begin position="71"/>
        <end position="112"/>
    </location>
</feature>
<comment type="similarity">
    <text evidence="2 11">Belongs to the diacylglycerol acyltransferase family.</text>
</comment>
<dbReference type="PANTHER" id="PTHR12317:SF72">
    <property type="entry name" value="ACYLTRANSFERASE"/>
    <property type="match status" value="1"/>
</dbReference>
<gene>
    <name evidence="14" type="ORF">DY000_02026485</name>
</gene>
<keyword evidence="15" id="KW-1185">Reference proteome</keyword>
<evidence type="ECO:0000256" key="5">
    <source>
        <dbReference type="ARBA" id="ARBA00022692"/>
    </source>
</evidence>
<evidence type="ECO:0000256" key="11">
    <source>
        <dbReference type="RuleBase" id="RU367023"/>
    </source>
</evidence>
<dbReference type="Pfam" id="PF03982">
    <property type="entry name" value="DAGAT"/>
    <property type="match status" value="1"/>
</dbReference>
<evidence type="ECO:0000256" key="8">
    <source>
        <dbReference type="ARBA" id="ARBA00023098"/>
    </source>
</evidence>
<evidence type="ECO:0000256" key="7">
    <source>
        <dbReference type="ARBA" id="ARBA00022989"/>
    </source>
</evidence>
<feature type="transmembrane region" description="Helical" evidence="11">
    <location>
        <begin position="154"/>
        <end position="180"/>
    </location>
</feature>
<dbReference type="PANTHER" id="PTHR12317">
    <property type="entry name" value="DIACYLGLYCEROL O-ACYLTRANSFERASE"/>
    <property type="match status" value="1"/>
</dbReference>
<dbReference type="CDD" id="cd07987">
    <property type="entry name" value="LPLAT_MGAT-like"/>
    <property type="match status" value="1"/>
</dbReference>
<accession>A0ABQ7EAD2</accession>
<evidence type="ECO:0000256" key="6">
    <source>
        <dbReference type="ARBA" id="ARBA00022824"/>
    </source>
</evidence>
<keyword evidence="8" id="KW-0443">Lipid metabolism</keyword>
<keyword evidence="5 11" id="KW-0812">Transmembrane</keyword>
<dbReference type="EMBL" id="QGKV02000299">
    <property type="protein sequence ID" value="KAF3593214.1"/>
    <property type="molecule type" value="Genomic_DNA"/>
</dbReference>
<evidence type="ECO:0000256" key="9">
    <source>
        <dbReference type="ARBA" id="ARBA00023136"/>
    </source>
</evidence>
<protein>
    <recommendedName>
        <fullName evidence="11">Acyltransferase</fullName>
        <ecNumber evidence="11">2.3.1.-</ecNumber>
    </recommendedName>
</protein>
<keyword evidence="9 11" id="KW-0472">Membrane</keyword>
<keyword evidence="3" id="KW-0444">Lipid biosynthesis</keyword>
<dbReference type="SUPFAM" id="SSF69593">
    <property type="entry name" value="Glycerol-3-phosphate (1)-acyltransferase"/>
    <property type="match status" value="1"/>
</dbReference>
<dbReference type="EC" id="2.3.1.-" evidence="11"/>
<evidence type="ECO:0000256" key="3">
    <source>
        <dbReference type="ARBA" id="ARBA00022516"/>
    </source>
</evidence>
<feature type="transmembrane region" description="Helical" evidence="11">
    <location>
        <begin position="186"/>
        <end position="202"/>
    </location>
</feature>
<proteinExistence type="inferred from homology"/>
<evidence type="ECO:0000256" key="4">
    <source>
        <dbReference type="ARBA" id="ARBA00022679"/>
    </source>
</evidence>
<keyword evidence="7 11" id="KW-1133">Transmembrane helix</keyword>
<evidence type="ECO:0000256" key="1">
    <source>
        <dbReference type="ARBA" id="ARBA00004477"/>
    </source>
</evidence>
<keyword evidence="12" id="KW-0175">Coiled coil</keyword>
<evidence type="ECO:0000256" key="2">
    <source>
        <dbReference type="ARBA" id="ARBA00005420"/>
    </source>
</evidence>